<name>A0A3B3C0I1_ORYME</name>
<comment type="cofactor">
    <cofactor evidence="1">
        <name>Mg(2+)</name>
        <dbReference type="ChEBI" id="CHEBI:18420"/>
    </cofactor>
</comment>
<dbReference type="Proteomes" id="UP000261560">
    <property type="component" value="Unplaced"/>
</dbReference>
<feature type="domain" description="DNA helicase Pif1-like DEAD-box helicase" evidence="3">
    <location>
        <begin position="1834"/>
        <end position="2049"/>
    </location>
</feature>
<dbReference type="EC" id="5.6.2.3" evidence="1"/>
<evidence type="ECO:0000259" key="5">
    <source>
        <dbReference type="Pfam" id="PF20209"/>
    </source>
</evidence>
<comment type="catalytic activity">
    <reaction evidence="1">
        <text>ATP + H2O = ADP + phosphate + H(+)</text>
        <dbReference type="Rhea" id="RHEA:13065"/>
        <dbReference type="ChEBI" id="CHEBI:15377"/>
        <dbReference type="ChEBI" id="CHEBI:15378"/>
        <dbReference type="ChEBI" id="CHEBI:30616"/>
        <dbReference type="ChEBI" id="CHEBI:43474"/>
        <dbReference type="ChEBI" id="CHEBI:456216"/>
        <dbReference type="EC" id="5.6.2.3"/>
    </reaction>
</comment>
<dbReference type="SUPFAM" id="SSF52540">
    <property type="entry name" value="P-loop containing nucleoside triphosphate hydrolases"/>
    <property type="match status" value="2"/>
</dbReference>
<reference evidence="6" key="1">
    <citation type="submission" date="2025-08" db="UniProtKB">
        <authorList>
            <consortium name="Ensembl"/>
        </authorList>
    </citation>
    <scope>IDENTIFICATION</scope>
</reference>
<feature type="compositionally biased region" description="Polar residues" evidence="2">
    <location>
        <begin position="369"/>
        <end position="383"/>
    </location>
</feature>
<proteinExistence type="inferred from homology"/>
<feature type="region of interest" description="Disordered" evidence="2">
    <location>
        <begin position="355"/>
        <end position="383"/>
    </location>
</feature>
<protein>
    <recommendedName>
        <fullName evidence="1">ATP-dependent DNA helicase</fullName>
        <ecNumber evidence="1">5.6.2.3</ecNumber>
    </recommendedName>
</protein>
<reference evidence="6" key="2">
    <citation type="submission" date="2025-09" db="UniProtKB">
        <authorList>
            <consortium name="Ensembl"/>
        </authorList>
    </citation>
    <scope>IDENTIFICATION</scope>
</reference>
<keyword evidence="1" id="KW-0378">Hydrolase</keyword>
<evidence type="ECO:0000259" key="3">
    <source>
        <dbReference type="Pfam" id="PF05970"/>
    </source>
</evidence>
<dbReference type="GO" id="GO:0016887">
    <property type="term" value="F:ATP hydrolysis activity"/>
    <property type="evidence" value="ECO:0007669"/>
    <property type="project" value="RHEA"/>
</dbReference>
<dbReference type="InterPro" id="IPR010285">
    <property type="entry name" value="DNA_helicase_pif1-like_DEAD"/>
</dbReference>
<keyword evidence="7" id="KW-1185">Reference proteome</keyword>
<dbReference type="GO" id="GO:0000723">
    <property type="term" value="P:telomere maintenance"/>
    <property type="evidence" value="ECO:0007669"/>
    <property type="project" value="InterPro"/>
</dbReference>
<keyword evidence="1" id="KW-0227">DNA damage</keyword>
<dbReference type="GO" id="GO:0006310">
    <property type="term" value="P:DNA recombination"/>
    <property type="evidence" value="ECO:0007669"/>
    <property type="project" value="UniProtKB-KW"/>
</dbReference>
<dbReference type="Gene3D" id="3.90.70.120">
    <property type="match status" value="1"/>
</dbReference>
<dbReference type="GeneTree" id="ENSGT00940000164296"/>
<dbReference type="Pfam" id="PF14214">
    <property type="entry name" value="Helitron_like_N"/>
    <property type="match status" value="1"/>
</dbReference>
<evidence type="ECO:0000256" key="2">
    <source>
        <dbReference type="SAM" id="MobiDB-lite"/>
    </source>
</evidence>
<dbReference type="STRING" id="30732.ENSOMEP00000010557"/>
<keyword evidence="1" id="KW-0233">DNA recombination</keyword>
<keyword evidence="1" id="KW-0234">DNA repair</keyword>
<dbReference type="InterPro" id="IPR027417">
    <property type="entry name" value="P-loop_NTPase"/>
</dbReference>
<sequence length="2229" mass="256857">MPRKGKRSQAAKTRWQKVSLPDCENDNNGGMNNSGSNINDCELLQTSVHDIEEQRHLNPGDCVQASHSQNYDKYHTFSRNKQCTCNSLVFLSFLNENENITIADLDKVLDKGDSIYCEQRKIFPNNPFLAFDELPDIVTARANVYNVNKELESRFGSFKDPVPEAAKNYLDLTAGLSCLLSDVQYALLIMSNLCIAVFRTSCGKYGFFDPHARTSTGMPVLPGANICGTAIMLTFANLQDMIETLDKCFETLGVLSSEGYQLQPVEFHPLNATSELNSELGFLNYNNEDVSPLCGDENTEYSDGEKLAQSAKRQKTKMCSNMESQAAFNEDKSSVSDIEALIPILMGCLPSNNDKSANGITEKERNRNNRPSNAFNEVHTSPDNIKRRMLKLNTNRRQKFLRLKRQCQKNENCQEKPISSENLATKKRLYSQHLYQTDPIVRQKKRNFITHLYQSVPEFREKQKRLALKRYHSKADVRQKQKQFITDNYKNNPNFRNKQKQFIRENYKTNPDFRQRQKTVMTARYQSSPDIRQKQRSTITTRYRTCSEFRQKLKSIITKRYRSSPEFRQKHKSRMTTHYRTSPEYHQKHKSRMTTRYRTSPEFRQKHKSRMTTHYRTSPEYHQKHKSIMATRYRTSPEICQKQKRRITEHYQTCKEFQHKQKQFAKKRYLQCADVRQKQRMYIVNRYKNNIAFCKKQKSYMTKRYVEDKEFQNKHRELMRKVMLNKYRNNKAFQMKQKCALQIKKKYKYIFVKPAQVSEDGSTSQATENQRLIKLAITSFKANVKSGPTFICTVCHKASFPNQVKSCNRSKYTKNVHVVEQCLTGEYVHACTTCKENCTVPNERRTEWICYTCHNYVKVGRMPPLAVANNLQLADIPEDLCNLNILERHLIAKCIPFAKIVPLPKGRQHSIRGNVVCVPSEVQETVDTLPRIRSQSQVLRVKLKRRLCYKGHQLFQSVTWSKLMKALHKLKQIHPQYQDISIRDEPEVCDPTLVDEVSDDDQESAQPHVSQKTLCETNAFSNEQNVPETEHVNTDQTTNDTIETQAQVDNDEQEGDLPNGGLALESCLQPPNVAEDILSFTEGIYSVAPAERNSPVGFFKTPHLEAISFPVQFPTGQNTLDSQRPIKLTPSQYFKSRMFSVDDRFAKDINYLFFAQFVTEINLATSSMTIQLRKGKPFTRDGRRITSRMLRDKEEVEKLIKNRDAIRFMQPLRGTPAYWEKTTKDLFAMIRQLGNPTWFLTVSAAEMRWPEVIQAIKRQQGEEVNFEALNWTEKTDILRSNPVTTMRMFEKRVEALFRDLILSAAQILGRVIDFFFRVEYQNRGSPHIHCLLWVDGAPVFDKDDDQTVCSFISKYISAQLPNPTTQPELYKTVKEVQTHSRNHPKACFKYPGADCRFGFPKPPSDQTMITRPDENSEDSLEVEKAKAKLRPLNALLKEPESETLTFAQLLAKCSLTLTEYKRCLHLMKTSSTVILKRDPKDCWVNAYNPHVLQAFDSNMDLSFILNAYSVIMYLTSYITKQEHGLSEYLKTVIENSSSNSTNQADDMKEVMQAYSKKREISAQECVTRLCGLPMKKSSRGIVFVPTDDNAVKMSRPISQLEDMTSESEEVWMRSLADKYKCRPETTEFENMCMADFAATCRLVYGQERKAKGVLPLLNGMGFVKRRNKDKPAVIRFYRPSEKKNPEQFFQTQLKLYLPYRSEDDLKRPHLPTYQSFYHSGYVHLRGSEYAESVQAIVRQNQDKYEKNSKNVEQAIEEYEQNRDSIDEWCNLAPESELVRLQCVSELQRDEHIDENEQENVPEYSRQANSSTEIRAIREAPLIDHSAQRQMYQSLNQQQACVFFAVRDWCIKRVNGFNPQQFLYYVNGGAGTGKSHLIKSIHAQASNILRRSPRNAEEHDVSGPSVLLTSFTGTAAFQISGTTLHSLLRLPRILKPPIQGLGNLLDEVRAELLNAEIIIIDEVSMVSKVLFSYVDARLKQIKGSQKPFGGMSVLAVGDFYQLPPVRQSKPLCVPEQLQADLWNEHFQMVTLTEIMRQKDDVAFAEMLNRIRVKDKSEELSQEDRALLTQAVTQPALCPIDALHIFATNKQVNDHNSSTLSKLHANIIALPAHDYKKDLTTGRMTRQDQPMKGNSNDLLDTISVAEGARLMLTRNIDIRKGLVNGAFGELKPTYKAPLLDTAFCLKDTTCSTGTGISRTPTSHSWPRKVVEVWQFTLETTFKSLKNVIFIM</sequence>
<evidence type="ECO:0000259" key="4">
    <source>
        <dbReference type="Pfam" id="PF14214"/>
    </source>
</evidence>
<dbReference type="PANTHER" id="PTHR47642:SF5">
    <property type="entry name" value="ATP-DEPENDENT DNA HELICASE"/>
    <property type="match status" value="1"/>
</dbReference>
<feature type="domain" description="Helitron helicase-like" evidence="4">
    <location>
        <begin position="1133"/>
        <end position="1332"/>
    </location>
</feature>
<evidence type="ECO:0000256" key="1">
    <source>
        <dbReference type="RuleBase" id="RU363044"/>
    </source>
</evidence>
<organism evidence="6 7">
    <name type="scientific">Oryzias melastigma</name>
    <name type="common">Marine medaka</name>
    <dbReference type="NCBI Taxonomy" id="30732"/>
    <lineage>
        <taxon>Eukaryota</taxon>
        <taxon>Metazoa</taxon>
        <taxon>Chordata</taxon>
        <taxon>Craniata</taxon>
        <taxon>Vertebrata</taxon>
        <taxon>Euteleostomi</taxon>
        <taxon>Actinopterygii</taxon>
        <taxon>Neopterygii</taxon>
        <taxon>Teleostei</taxon>
        <taxon>Neoteleostei</taxon>
        <taxon>Acanthomorphata</taxon>
        <taxon>Ovalentaria</taxon>
        <taxon>Atherinomorphae</taxon>
        <taxon>Beloniformes</taxon>
        <taxon>Adrianichthyidae</taxon>
        <taxon>Oryziinae</taxon>
        <taxon>Oryzias</taxon>
    </lineage>
</organism>
<accession>A0A3B3C0I1</accession>
<dbReference type="PANTHER" id="PTHR47642">
    <property type="entry name" value="ATP-DEPENDENT DNA HELICASE"/>
    <property type="match status" value="1"/>
</dbReference>
<evidence type="ECO:0000313" key="6">
    <source>
        <dbReference type="Ensembl" id="ENSOMEP00000010557.1"/>
    </source>
</evidence>
<keyword evidence="1" id="KW-0347">Helicase</keyword>
<dbReference type="GO" id="GO:0043139">
    <property type="term" value="F:5'-3' DNA helicase activity"/>
    <property type="evidence" value="ECO:0007669"/>
    <property type="project" value="UniProtKB-EC"/>
</dbReference>
<dbReference type="Gene3D" id="3.40.50.300">
    <property type="entry name" value="P-loop containing nucleotide triphosphate hydrolases"/>
    <property type="match status" value="1"/>
</dbReference>
<dbReference type="Pfam" id="PF20209">
    <property type="entry name" value="DUF6570"/>
    <property type="match status" value="1"/>
</dbReference>
<dbReference type="GO" id="GO:0006281">
    <property type="term" value="P:DNA repair"/>
    <property type="evidence" value="ECO:0007669"/>
    <property type="project" value="UniProtKB-KW"/>
</dbReference>
<dbReference type="OMA" id="KSRMTTH"/>
<keyword evidence="1" id="KW-0547">Nucleotide-binding</keyword>
<dbReference type="InterPro" id="IPR051055">
    <property type="entry name" value="PIF1_helicase"/>
</dbReference>
<dbReference type="Ensembl" id="ENSOMET00000017405.1">
    <property type="protein sequence ID" value="ENSOMEP00000010557.1"/>
    <property type="gene ID" value="ENSOMEG00000011824.1"/>
</dbReference>
<keyword evidence="1" id="KW-0067">ATP-binding</keyword>
<dbReference type="InterPro" id="IPR046700">
    <property type="entry name" value="DUF6570"/>
</dbReference>
<dbReference type="InterPro" id="IPR025476">
    <property type="entry name" value="Helitron_helicase-like"/>
</dbReference>
<evidence type="ECO:0000313" key="7">
    <source>
        <dbReference type="Proteomes" id="UP000261560"/>
    </source>
</evidence>
<feature type="region of interest" description="Disordered" evidence="2">
    <location>
        <begin position="565"/>
        <end position="626"/>
    </location>
</feature>
<dbReference type="Pfam" id="PF05970">
    <property type="entry name" value="PIF1"/>
    <property type="match status" value="1"/>
</dbReference>
<feature type="domain" description="DUF6570" evidence="5">
    <location>
        <begin position="860"/>
        <end position="985"/>
    </location>
</feature>
<comment type="similarity">
    <text evidence="1">Belongs to the helicase family.</text>
</comment>
<dbReference type="PaxDb" id="30732-ENSOMEP00000010557"/>
<dbReference type="GO" id="GO:0005524">
    <property type="term" value="F:ATP binding"/>
    <property type="evidence" value="ECO:0007669"/>
    <property type="project" value="UniProtKB-KW"/>
</dbReference>